<evidence type="ECO:0000313" key="4">
    <source>
        <dbReference type="Proteomes" id="UP000186895"/>
    </source>
</evidence>
<feature type="region of interest" description="Disordered" evidence="1">
    <location>
        <begin position="367"/>
        <end position="386"/>
    </location>
</feature>
<proteinExistence type="predicted"/>
<name>A0A1N6X941_9GAMM</name>
<reference evidence="3 4" key="1">
    <citation type="submission" date="2017-01" db="EMBL/GenBank/DDBJ databases">
        <authorList>
            <person name="Mah S.A."/>
            <person name="Swanson W.J."/>
            <person name="Moy G.W."/>
            <person name="Vacquier V.D."/>
        </authorList>
    </citation>
    <scope>NUCLEOTIDE SEQUENCE [LARGE SCALE GENOMIC DNA]</scope>
    <source>
        <strain evidence="3 4">DSM 7027</strain>
    </source>
</reference>
<feature type="domain" description="Large polyvalent protein-associated" evidence="2">
    <location>
        <begin position="868"/>
        <end position="926"/>
    </location>
</feature>
<organism evidence="3 4">
    <name type="scientific">Marinobacterium stanieri</name>
    <dbReference type="NCBI Taxonomy" id="49186"/>
    <lineage>
        <taxon>Bacteria</taxon>
        <taxon>Pseudomonadati</taxon>
        <taxon>Pseudomonadota</taxon>
        <taxon>Gammaproteobacteria</taxon>
        <taxon>Oceanospirillales</taxon>
        <taxon>Oceanospirillaceae</taxon>
        <taxon>Marinobacterium</taxon>
    </lineage>
</organism>
<sequence>MQMIETPILNISYGIECRPLILKSQDRALTGFVLEHVPDEVAATLPTGMFVRIGEGRFMSVSQIDMAGWQSLFPGTQSHYQEPTVVNAGYTGKKITVPGIVSDRIKQLTDEQLQVITAGHIEYVSSIEVCRYSALQGMLDKSYVPPVLETAARQVIDRNPAALDAIAFLNRLLAALNRDEHHEVDVAQVFDLMIERDAYDDADLYDVLPNDLARSDRDFVRIDRLTCTLASLFVTTGRLKFLPFESISDLYTYVCREGYLTPCHPDQGVLLDRSLEEYSWIRRNQVEFDELQKRVTPNQSGRVITYQNHRLFVSPHGKAFQFIDAESRRIWRVDETGTHEQKVSLSDWIYMENADEPNAVNTLLNAISDDATDPPDVEGDASKPANPDDRYAEFINAASAYEKRIALNQAISDRLFIEPGSLAVFHKRLLAELLEVAGGTFIRSKGARPGFWSAITVLHTVIESSPGESWKDFILGVRQGLMEMGLTQGIQFGSVNTLLTSEGKVWLQELAGSALSDQQRFLRIIYDDQHEGSYLLSDGLFRALGGYQIQNKGLGWSGFRDGMAVTPSFERRELLERYLQERVNISRVHLLVDPGSGTEDYWYLGPAGKRYLLPGYQEGQDPRECVSAALHRPSKRKFTFPWSSEPLSSIGITEYQALDDDEQEPMLSAAFVQLLECTGIQPAMFGFSGELGLHVAGKGEHINLAMWNSTDHVVTGLGGLAAAWGELLYRSLVPESVGTLYFPAVEHPALAELLACIGYQSVRYRPTHTLSAGGDVLESELLGFIGQASLFPIHTLDPVEFEDLCNEVHATGVNDSVKLEWIRSAKCLRDNWQLIDRNVEYAGLTAYLKNSRLLSLQEGNDALCRGASLFSRAFEAYVEDCLNDHGVVNDLLVLGAKNSDRMGVKLYPEGAERYRIKRAFDEFITYVM</sequence>
<dbReference type="RefSeq" id="WP_076466021.1">
    <property type="nucleotide sequence ID" value="NZ_FTMN01000013.1"/>
</dbReference>
<evidence type="ECO:0000313" key="3">
    <source>
        <dbReference type="EMBL" id="SIQ98865.1"/>
    </source>
</evidence>
<dbReference type="Proteomes" id="UP000186895">
    <property type="component" value="Unassembled WGS sequence"/>
</dbReference>
<dbReference type="AlphaFoldDB" id="A0A1N6X941"/>
<feature type="compositionally biased region" description="Acidic residues" evidence="1">
    <location>
        <begin position="370"/>
        <end position="379"/>
    </location>
</feature>
<keyword evidence="4" id="KW-1185">Reference proteome</keyword>
<dbReference type="Pfam" id="PF18796">
    <property type="entry name" value="LPD1"/>
    <property type="match status" value="1"/>
</dbReference>
<dbReference type="InterPro" id="IPR041047">
    <property type="entry name" value="LPD1"/>
</dbReference>
<dbReference type="EMBL" id="FTMN01000013">
    <property type="protein sequence ID" value="SIQ98865.1"/>
    <property type="molecule type" value="Genomic_DNA"/>
</dbReference>
<accession>A0A1N6X941</accession>
<gene>
    <name evidence="3" type="ORF">SAMN05421647_11325</name>
</gene>
<evidence type="ECO:0000256" key="1">
    <source>
        <dbReference type="SAM" id="MobiDB-lite"/>
    </source>
</evidence>
<evidence type="ECO:0000259" key="2">
    <source>
        <dbReference type="Pfam" id="PF18796"/>
    </source>
</evidence>
<protein>
    <recommendedName>
        <fullName evidence="2">Large polyvalent protein-associated domain-containing protein</fullName>
    </recommendedName>
</protein>